<reference evidence="1" key="1">
    <citation type="submission" date="2014-09" db="EMBL/GenBank/DDBJ databases">
        <authorList>
            <person name="Magalhaes I.L.F."/>
            <person name="Oliveira U."/>
            <person name="Santos F.R."/>
            <person name="Vidigal T.H.D.A."/>
            <person name="Brescovit A.D."/>
            <person name="Santos A.J."/>
        </authorList>
    </citation>
    <scope>NUCLEOTIDE SEQUENCE</scope>
    <source>
        <tissue evidence="1">Shoot tissue taken approximately 20 cm above the soil surface</tissue>
    </source>
</reference>
<proteinExistence type="predicted"/>
<sequence>MLHMCYFCCCADVIW</sequence>
<evidence type="ECO:0000313" key="1">
    <source>
        <dbReference type="EMBL" id="JAE24660.1"/>
    </source>
</evidence>
<reference evidence="1" key="2">
    <citation type="journal article" date="2015" name="Data Brief">
        <title>Shoot transcriptome of the giant reed, Arundo donax.</title>
        <authorList>
            <person name="Barrero R.A."/>
            <person name="Guerrero F.D."/>
            <person name="Moolhuijzen P."/>
            <person name="Goolsby J.A."/>
            <person name="Tidwell J."/>
            <person name="Bellgard S.E."/>
            <person name="Bellgard M.I."/>
        </authorList>
    </citation>
    <scope>NUCLEOTIDE SEQUENCE</scope>
    <source>
        <tissue evidence="1">Shoot tissue taken approximately 20 cm above the soil surface</tissue>
    </source>
</reference>
<dbReference type="EMBL" id="GBRH01173236">
    <property type="protein sequence ID" value="JAE24660.1"/>
    <property type="molecule type" value="Transcribed_RNA"/>
</dbReference>
<name>A0A0A9GHU7_ARUDO</name>
<accession>A0A0A9GHU7</accession>
<protein>
    <submittedName>
        <fullName evidence="1">Uncharacterized protein</fullName>
    </submittedName>
</protein>
<organism evidence="1">
    <name type="scientific">Arundo donax</name>
    <name type="common">Giant reed</name>
    <name type="synonym">Donax arundinaceus</name>
    <dbReference type="NCBI Taxonomy" id="35708"/>
    <lineage>
        <taxon>Eukaryota</taxon>
        <taxon>Viridiplantae</taxon>
        <taxon>Streptophyta</taxon>
        <taxon>Embryophyta</taxon>
        <taxon>Tracheophyta</taxon>
        <taxon>Spermatophyta</taxon>
        <taxon>Magnoliopsida</taxon>
        <taxon>Liliopsida</taxon>
        <taxon>Poales</taxon>
        <taxon>Poaceae</taxon>
        <taxon>PACMAD clade</taxon>
        <taxon>Arundinoideae</taxon>
        <taxon>Arundineae</taxon>
        <taxon>Arundo</taxon>
    </lineage>
</organism>